<feature type="compositionally biased region" description="Polar residues" evidence="1">
    <location>
        <begin position="82"/>
        <end position="97"/>
    </location>
</feature>
<dbReference type="GO" id="GO:0000390">
    <property type="term" value="P:spliceosomal complex disassembly"/>
    <property type="evidence" value="ECO:0007669"/>
    <property type="project" value="InterPro"/>
</dbReference>
<sequence>MGSSYQLNYSQLSDDDEHALATTSDQDHAIAVRKSNTRLKEKSKSRLVSELDATSMTADDPGDTGVVVPKRPDARKRAVGSGLQSTYTPSLGSPALRQSKQVDPLNHDPEYLKNFRNSVLSMPKKVSLQCNGQTEQTPLNINKKLKDLVEDSSSFTVPTEVESQAMKQLHVRRGNNHGYISLDLDPDDSLVQPQARVGIEPRFVLENEDFVRDFEPVVEDGAFQLGKMVGYEDLEGRRLEMKDFFDGAHTILGENDSDYDRGTVYEAVQARAGMEGMHYGKLHSRSMTPSRVTPIPGLTIALARLRCLSHSMECSNQQLVQRFEELRNEKVEVFRREQEIKLLLNEAGDTYARVKTEVCIEPVCEDDSN</sequence>
<evidence type="ECO:0000256" key="1">
    <source>
        <dbReference type="SAM" id="MobiDB-lite"/>
    </source>
</evidence>
<dbReference type="AlphaFoldDB" id="A0AAF0II34"/>
<dbReference type="InterPro" id="IPR028211">
    <property type="entry name" value="Ntr2"/>
</dbReference>
<dbReference type="Pfam" id="PF15458">
    <property type="entry name" value="NTR2"/>
    <property type="match status" value="1"/>
</dbReference>
<dbReference type="Proteomes" id="UP001219355">
    <property type="component" value="Chromosome 2"/>
</dbReference>
<dbReference type="EMBL" id="CP120628">
    <property type="protein sequence ID" value="WEW58420.1"/>
    <property type="molecule type" value="Genomic_DNA"/>
</dbReference>
<evidence type="ECO:0000313" key="3">
    <source>
        <dbReference type="Proteomes" id="UP001219355"/>
    </source>
</evidence>
<feature type="compositionally biased region" description="Basic and acidic residues" evidence="1">
    <location>
        <begin position="38"/>
        <end position="49"/>
    </location>
</feature>
<protein>
    <submittedName>
        <fullName evidence="2">Uncharacterized protein</fullName>
    </submittedName>
</protein>
<name>A0AAF0II34_9EURO</name>
<reference evidence="2" key="1">
    <citation type="submission" date="2023-03" db="EMBL/GenBank/DDBJ databases">
        <title>Emydomyces testavorans Genome Sequence.</title>
        <authorList>
            <person name="Hoyer L."/>
        </authorList>
    </citation>
    <scope>NUCLEOTIDE SEQUENCE</scope>
    <source>
        <strain evidence="2">16-2883</strain>
    </source>
</reference>
<keyword evidence="3" id="KW-1185">Reference proteome</keyword>
<organism evidence="2 3">
    <name type="scientific">Emydomyces testavorans</name>
    <dbReference type="NCBI Taxonomy" id="2070801"/>
    <lineage>
        <taxon>Eukaryota</taxon>
        <taxon>Fungi</taxon>
        <taxon>Dikarya</taxon>
        <taxon>Ascomycota</taxon>
        <taxon>Pezizomycotina</taxon>
        <taxon>Eurotiomycetes</taxon>
        <taxon>Eurotiomycetidae</taxon>
        <taxon>Onygenales</taxon>
        <taxon>Nannizziopsiaceae</taxon>
        <taxon>Emydomyces</taxon>
    </lineage>
</organism>
<gene>
    <name evidence="2" type="ORF">PRK78_003888</name>
</gene>
<accession>A0AAF0II34</accession>
<evidence type="ECO:0000313" key="2">
    <source>
        <dbReference type="EMBL" id="WEW58420.1"/>
    </source>
</evidence>
<proteinExistence type="predicted"/>
<dbReference type="GO" id="GO:0071008">
    <property type="term" value="C:U2-type post-mRNA release spliceosomal complex"/>
    <property type="evidence" value="ECO:0007669"/>
    <property type="project" value="InterPro"/>
</dbReference>
<feature type="region of interest" description="Disordered" evidence="1">
    <location>
        <begin position="32"/>
        <end position="97"/>
    </location>
</feature>